<dbReference type="Proteomes" id="UP000034192">
    <property type="component" value="Unassembled WGS sequence"/>
</dbReference>
<reference evidence="1 2" key="1">
    <citation type="journal article" date="2015" name="Nature">
        <title>rRNA introns, odd ribosomes, and small enigmatic genomes across a large radiation of phyla.</title>
        <authorList>
            <person name="Brown C.T."/>
            <person name="Hug L.A."/>
            <person name="Thomas B.C."/>
            <person name="Sharon I."/>
            <person name="Castelle C.J."/>
            <person name="Singh A."/>
            <person name="Wilkins M.J."/>
            <person name="Williams K.H."/>
            <person name="Banfield J.F."/>
        </authorList>
    </citation>
    <scope>NUCLEOTIDE SEQUENCE [LARGE SCALE GENOMIC DNA]</scope>
</reference>
<sequence>MYASRVSSSGESASSVLCADLELTGCPEDPRNADDPTFVYQYQSDGSGAGELDATQYVLWARLENKSNFWVVCSNGQTGETPQSGWTNPSGGTCPI</sequence>
<protein>
    <submittedName>
        <fullName evidence="1">Uncharacterized protein</fullName>
    </submittedName>
</protein>
<accession>A0A0G1GFX3</accession>
<dbReference type="EMBL" id="LCHL01000007">
    <property type="protein sequence ID" value="KKT33856.1"/>
    <property type="molecule type" value="Genomic_DNA"/>
</dbReference>
<gene>
    <name evidence="1" type="ORF">UW21_C0007G0018</name>
</gene>
<evidence type="ECO:0000313" key="1">
    <source>
        <dbReference type="EMBL" id="KKT33856.1"/>
    </source>
</evidence>
<proteinExistence type="predicted"/>
<organism evidence="1 2">
    <name type="scientific">Candidatus Woesebacteria bacterium GW2011_GWB1_44_11b</name>
    <dbReference type="NCBI Taxonomy" id="1618580"/>
    <lineage>
        <taxon>Bacteria</taxon>
        <taxon>Candidatus Woeseibacteriota</taxon>
    </lineage>
</organism>
<comment type="caution">
    <text evidence="1">The sequence shown here is derived from an EMBL/GenBank/DDBJ whole genome shotgun (WGS) entry which is preliminary data.</text>
</comment>
<evidence type="ECO:0000313" key="2">
    <source>
        <dbReference type="Proteomes" id="UP000034192"/>
    </source>
</evidence>
<dbReference type="AlphaFoldDB" id="A0A0G1GFX3"/>
<name>A0A0G1GFX3_9BACT</name>